<protein>
    <recommendedName>
        <fullName evidence="4">Transposase</fullName>
    </recommendedName>
</protein>
<evidence type="ECO:0000313" key="2">
    <source>
        <dbReference type="EMBL" id="SOZ37619.1"/>
    </source>
</evidence>
<dbReference type="EMBL" id="OFTC01000030">
    <property type="protein sequence ID" value="SOZ37619.1"/>
    <property type="molecule type" value="Genomic_DNA"/>
</dbReference>
<name>A0ABY1V4Q3_9BURK</name>
<proteinExistence type="predicted"/>
<keyword evidence="3" id="KW-1185">Reference proteome</keyword>
<gene>
    <name evidence="2" type="ORF">CBM2605_A80103</name>
</gene>
<evidence type="ECO:0000313" key="3">
    <source>
        <dbReference type="Proteomes" id="UP000256710"/>
    </source>
</evidence>
<feature type="region of interest" description="Disordered" evidence="1">
    <location>
        <begin position="1"/>
        <end position="25"/>
    </location>
</feature>
<sequence>MPSRPISYRKAVRESATQRGRTPRMDTAHRAAACIAFVPHLPLC</sequence>
<organism evidence="2 3">
    <name type="scientific">Cupriavidus neocaledonicus</name>
    <dbReference type="NCBI Taxonomy" id="1040979"/>
    <lineage>
        <taxon>Bacteria</taxon>
        <taxon>Pseudomonadati</taxon>
        <taxon>Pseudomonadota</taxon>
        <taxon>Betaproteobacteria</taxon>
        <taxon>Burkholderiales</taxon>
        <taxon>Burkholderiaceae</taxon>
        <taxon>Cupriavidus</taxon>
    </lineage>
</organism>
<evidence type="ECO:0000256" key="1">
    <source>
        <dbReference type="SAM" id="MobiDB-lite"/>
    </source>
</evidence>
<comment type="caution">
    <text evidence="2">The sequence shown here is derived from an EMBL/GenBank/DDBJ whole genome shotgun (WGS) entry which is preliminary data.</text>
</comment>
<accession>A0ABY1V4Q3</accession>
<reference evidence="2 3" key="1">
    <citation type="submission" date="2018-01" db="EMBL/GenBank/DDBJ databases">
        <authorList>
            <person name="Clerissi C."/>
        </authorList>
    </citation>
    <scope>NUCLEOTIDE SEQUENCE [LARGE SCALE GENOMIC DNA]</scope>
    <source>
        <strain evidence="2">Cupriavidus taiwanensis STM 6082</strain>
    </source>
</reference>
<evidence type="ECO:0008006" key="4">
    <source>
        <dbReference type="Google" id="ProtNLM"/>
    </source>
</evidence>
<dbReference type="Proteomes" id="UP000256710">
    <property type="component" value="Unassembled WGS sequence"/>
</dbReference>